<reference evidence="2 3" key="1">
    <citation type="journal article" date="2014" name="BMC Genomics">
        <title>Adaptive genomic structural variation in the grape powdery mildew pathogen, Erysiphe necator.</title>
        <authorList>
            <person name="Jones L."/>
            <person name="Riaz S."/>
            <person name="Morales-Cruz A."/>
            <person name="Amrine K.C."/>
            <person name="McGuire B."/>
            <person name="Gubler W.D."/>
            <person name="Walker M.A."/>
            <person name="Cantu D."/>
        </authorList>
    </citation>
    <scope>NUCLEOTIDE SEQUENCE [LARGE SCALE GENOMIC DNA]</scope>
    <source>
        <strain evidence="3">c</strain>
    </source>
</reference>
<protein>
    <submittedName>
        <fullName evidence="2">Putative celp0028 effector like protein</fullName>
    </submittedName>
</protein>
<evidence type="ECO:0000313" key="3">
    <source>
        <dbReference type="Proteomes" id="UP000030854"/>
    </source>
</evidence>
<sequence>MYLSTLTIIIQAAILAIEATATAPAIADKPSTRLKHILDANDVIVFDSKGRVEVVTRSESLKIIGDVPVAKAEQRYTNFTLETEERMQTEHKIEKRCKNQAVFTMKPAETYVNWDVVMSGVVRAPPHSSASINVGSGYWISNSLSVSIPWTFDVVKDYLSSTMGLSYGRSWTTTYSSGYTFMIPPGKYGAIVSNPIATRHSGHMDLGCIGNSKRVEFSGESYRTKSYSDMTWVEGIIGLCLGDTYPLPRCLGNGTL</sequence>
<feature type="chain" id="PRO_5002080693" evidence="1">
    <location>
        <begin position="28"/>
        <end position="256"/>
    </location>
</feature>
<dbReference type="OrthoDB" id="4831122at2759"/>
<evidence type="ECO:0000313" key="2">
    <source>
        <dbReference type="EMBL" id="KHJ36295.1"/>
    </source>
</evidence>
<feature type="signal peptide" evidence="1">
    <location>
        <begin position="1"/>
        <end position="27"/>
    </location>
</feature>
<name>A0A0B1PGD1_UNCNE</name>
<accession>A0A0B1PGD1</accession>
<proteinExistence type="predicted"/>
<gene>
    <name evidence="2" type="ORF">EV44_g0562</name>
</gene>
<dbReference type="Proteomes" id="UP000030854">
    <property type="component" value="Unassembled WGS sequence"/>
</dbReference>
<keyword evidence="1" id="KW-0732">Signal</keyword>
<evidence type="ECO:0000256" key="1">
    <source>
        <dbReference type="SAM" id="SignalP"/>
    </source>
</evidence>
<dbReference type="HOGENOM" id="CLU_084275_0_0_1"/>
<keyword evidence="3" id="KW-1185">Reference proteome</keyword>
<dbReference type="OMA" id="LGWITIL"/>
<comment type="caution">
    <text evidence="2">The sequence shown here is derived from an EMBL/GenBank/DDBJ whole genome shotgun (WGS) entry which is preliminary data.</text>
</comment>
<organism evidence="2 3">
    <name type="scientific">Uncinula necator</name>
    <name type="common">Grape powdery mildew</name>
    <dbReference type="NCBI Taxonomy" id="52586"/>
    <lineage>
        <taxon>Eukaryota</taxon>
        <taxon>Fungi</taxon>
        <taxon>Dikarya</taxon>
        <taxon>Ascomycota</taxon>
        <taxon>Pezizomycotina</taxon>
        <taxon>Leotiomycetes</taxon>
        <taxon>Erysiphales</taxon>
        <taxon>Erysiphaceae</taxon>
        <taxon>Erysiphe</taxon>
    </lineage>
</organism>
<dbReference type="AlphaFoldDB" id="A0A0B1PGD1"/>
<dbReference type="EMBL" id="JNVN01000082">
    <property type="protein sequence ID" value="KHJ36295.1"/>
    <property type="molecule type" value="Genomic_DNA"/>
</dbReference>